<evidence type="ECO:0000256" key="1">
    <source>
        <dbReference type="ARBA" id="ARBA00004651"/>
    </source>
</evidence>
<evidence type="ECO:0000313" key="9">
    <source>
        <dbReference type="Proteomes" id="UP000011205"/>
    </source>
</evidence>
<evidence type="ECO:0000256" key="3">
    <source>
        <dbReference type="ARBA" id="ARBA00022692"/>
    </source>
</evidence>
<proteinExistence type="predicted"/>
<feature type="region of interest" description="Disordered" evidence="6">
    <location>
        <begin position="102"/>
        <end position="137"/>
    </location>
</feature>
<evidence type="ECO:0000313" key="8">
    <source>
        <dbReference type="EMBL" id="ELS56471.1"/>
    </source>
</evidence>
<keyword evidence="4" id="KW-1133">Transmembrane helix</keyword>
<dbReference type="PANTHER" id="PTHR34820:SF4">
    <property type="entry name" value="INNER MEMBRANE PROTEIN YEBZ"/>
    <property type="match status" value="1"/>
</dbReference>
<dbReference type="Proteomes" id="UP000011205">
    <property type="component" value="Unassembled WGS sequence"/>
</dbReference>
<evidence type="ECO:0000256" key="6">
    <source>
        <dbReference type="SAM" id="MobiDB-lite"/>
    </source>
</evidence>
<accession>L8PFY6</accession>
<organism evidence="8 9">
    <name type="scientific">Streptomyces viridochromogenes Tue57</name>
    <dbReference type="NCBI Taxonomy" id="1160705"/>
    <lineage>
        <taxon>Bacteria</taxon>
        <taxon>Bacillati</taxon>
        <taxon>Actinomycetota</taxon>
        <taxon>Actinomycetes</taxon>
        <taxon>Kitasatosporales</taxon>
        <taxon>Streptomycetaceae</taxon>
        <taxon>Streptomyces</taxon>
    </lineage>
</organism>
<comment type="subcellular location">
    <subcellularLocation>
        <location evidence="1">Cell membrane</location>
        <topology evidence="1">Multi-pass membrane protein</topology>
    </subcellularLocation>
</comment>
<sequence>MWLGGLTTLLVVLVRAPADDPLPSAAVARFSRLALASVAVLVATGVYLSWRGLGSWEAFTTPYGRTLALKAGAVGLMLVAASYSRNWTRRLLRIPQAEPVPVPVTVGGGDQDPPPDRTTGPGRSPDTAEPGPEAQRRGLRRSVLAEVLIGVVVLVATTVLTGSQQGRADAETVAASRVPGRPDVVLTTVPYDTGGPGPVGSGTLQITLEPGRVGRNVVQAVALSADGDPLSVPELRLTARHAANGVGPLDAELVSQSGYWGSDTLNLPVAGTWTMRATVRTSDIDQVTVEETVEVTR</sequence>
<evidence type="ECO:0000256" key="5">
    <source>
        <dbReference type="ARBA" id="ARBA00023136"/>
    </source>
</evidence>
<dbReference type="EMBL" id="AMLP01000084">
    <property type="protein sequence ID" value="ELS56471.1"/>
    <property type="molecule type" value="Genomic_DNA"/>
</dbReference>
<keyword evidence="2" id="KW-1003">Cell membrane</keyword>
<dbReference type="GO" id="GO:0005886">
    <property type="term" value="C:plasma membrane"/>
    <property type="evidence" value="ECO:0007669"/>
    <property type="project" value="UniProtKB-SubCell"/>
</dbReference>
<dbReference type="Pfam" id="PF05425">
    <property type="entry name" value="CopD"/>
    <property type="match status" value="1"/>
</dbReference>
<comment type="caution">
    <text evidence="8">The sequence shown here is derived from an EMBL/GenBank/DDBJ whole genome shotgun (WGS) entry which is preliminary data.</text>
</comment>
<feature type="domain" description="Copper resistance protein D" evidence="7">
    <location>
        <begin position="25"/>
        <end position="93"/>
    </location>
</feature>
<dbReference type="PATRIC" id="fig|1160705.3.peg.2550"/>
<evidence type="ECO:0000256" key="2">
    <source>
        <dbReference type="ARBA" id="ARBA00022475"/>
    </source>
</evidence>
<dbReference type="InterPro" id="IPR032694">
    <property type="entry name" value="CopC/D"/>
</dbReference>
<gene>
    <name evidence="8" type="ORF">STVIR_2569</name>
</gene>
<reference evidence="8 9" key="1">
    <citation type="journal article" date="2013" name="Genome Announc.">
        <title>Draft Genome Sequence of Streptomyces viridochromogenes Strain Tu57, Producer of Avilamycin.</title>
        <authorList>
            <person name="Gruning B.A."/>
            <person name="Erxleben A."/>
            <person name="Hahnlein A."/>
            <person name="Gunther S."/>
        </authorList>
    </citation>
    <scope>NUCLEOTIDE SEQUENCE [LARGE SCALE GENOMIC DNA]</scope>
    <source>
        <strain evidence="8 9">Tue57</strain>
    </source>
</reference>
<evidence type="ECO:0000259" key="7">
    <source>
        <dbReference type="Pfam" id="PF05425"/>
    </source>
</evidence>
<name>L8PFY6_STRVR</name>
<protein>
    <submittedName>
        <fullName evidence="8">Putative integral membrane protein</fullName>
    </submittedName>
</protein>
<dbReference type="GO" id="GO:0006825">
    <property type="term" value="P:copper ion transport"/>
    <property type="evidence" value="ECO:0007669"/>
    <property type="project" value="InterPro"/>
</dbReference>
<evidence type="ECO:0000256" key="4">
    <source>
        <dbReference type="ARBA" id="ARBA00022989"/>
    </source>
</evidence>
<dbReference type="AlphaFoldDB" id="L8PFY6"/>
<dbReference type="PANTHER" id="PTHR34820">
    <property type="entry name" value="INNER MEMBRANE PROTEIN YEBZ"/>
    <property type="match status" value="1"/>
</dbReference>
<keyword evidence="3" id="KW-0812">Transmembrane</keyword>
<keyword evidence="5" id="KW-0472">Membrane</keyword>
<dbReference type="InterPro" id="IPR008457">
    <property type="entry name" value="Cu-R_CopD_dom"/>
</dbReference>